<accession>A0A838L256</accession>
<keyword evidence="13" id="KW-1185">Reference proteome</keyword>
<evidence type="ECO:0000256" key="6">
    <source>
        <dbReference type="ARBA" id="ARBA00023004"/>
    </source>
</evidence>
<evidence type="ECO:0000256" key="10">
    <source>
        <dbReference type="ARBA" id="ARBA00023237"/>
    </source>
</evidence>
<dbReference type="Gene3D" id="2.40.170.20">
    <property type="entry name" value="TonB-dependent receptor, beta-barrel domain"/>
    <property type="match status" value="1"/>
</dbReference>
<keyword evidence="10" id="KW-0998">Cell outer membrane</keyword>
<dbReference type="SUPFAM" id="SSF56935">
    <property type="entry name" value="Porins"/>
    <property type="match status" value="1"/>
</dbReference>
<dbReference type="GO" id="GO:0006826">
    <property type="term" value="P:iron ion transport"/>
    <property type="evidence" value="ECO:0007669"/>
    <property type="project" value="UniProtKB-KW"/>
</dbReference>
<evidence type="ECO:0000256" key="5">
    <source>
        <dbReference type="ARBA" id="ARBA00022692"/>
    </source>
</evidence>
<dbReference type="Proteomes" id="UP000570166">
    <property type="component" value="Unassembled WGS sequence"/>
</dbReference>
<evidence type="ECO:0000256" key="8">
    <source>
        <dbReference type="ARBA" id="ARBA00023077"/>
    </source>
</evidence>
<keyword evidence="9" id="KW-0472">Membrane</keyword>
<evidence type="ECO:0000256" key="1">
    <source>
        <dbReference type="ARBA" id="ARBA00004571"/>
    </source>
</evidence>
<evidence type="ECO:0000256" key="2">
    <source>
        <dbReference type="ARBA" id="ARBA00022448"/>
    </source>
</evidence>
<evidence type="ECO:0000259" key="11">
    <source>
        <dbReference type="Pfam" id="PF00593"/>
    </source>
</evidence>
<dbReference type="Pfam" id="PF00593">
    <property type="entry name" value="TonB_dep_Rec_b-barrel"/>
    <property type="match status" value="1"/>
</dbReference>
<keyword evidence="3" id="KW-1134">Transmembrane beta strand</keyword>
<dbReference type="InterPro" id="IPR000531">
    <property type="entry name" value="Beta-barrel_TonB"/>
</dbReference>
<evidence type="ECO:0000313" key="12">
    <source>
        <dbReference type="EMBL" id="MBA2933583.1"/>
    </source>
</evidence>
<reference evidence="12 13" key="1">
    <citation type="submission" date="2020-07" db="EMBL/GenBank/DDBJ databases">
        <authorList>
            <person name="Sun Q."/>
        </authorList>
    </citation>
    <scope>NUCLEOTIDE SEQUENCE [LARGE SCALE GENOMIC DNA]</scope>
    <source>
        <strain evidence="12 13">CGMCC 1.13654</strain>
    </source>
</reference>
<dbReference type="PANTHER" id="PTHR32552">
    <property type="entry name" value="FERRICHROME IRON RECEPTOR-RELATED"/>
    <property type="match status" value="1"/>
</dbReference>
<keyword evidence="4" id="KW-0410">Iron transport</keyword>
<keyword evidence="6" id="KW-0408">Iron</keyword>
<organism evidence="12 13">
    <name type="scientific">Sphingomonas chungangi</name>
    <dbReference type="NCBI Taxonomy" id="2683589"/>
    <lineage>
        <taxon>Bacteria</taxon>
        <taxon>Pseudomonadati</taxon>
        <taxon>Pseudomonadota</taxon>
        <taxon>Alphaproteobacteria</taxon>
        <taxon>Sphingomonadales</taxon>
        <taxon>Sphingomonadaceae</taxon>
        <taxon>Sphingomonas</taxon>
    </lineage>
</organism>
<keyword evidence="7" id="KW-0406">Ion transport</keyword>
<proteinExistence type="predicted"/>
<evidence type="ECO:0000256" key="7">
    <source>
        <dbReference type="ARBA" id="ARBA00023065"/>
    </source>
</evidence>
<dbReference type="InterPro" id="IPR039426">
    <property type="entry name" value="TonB-dep_rcpt-like"/>
</dbReference>
<sequence length="168" mass="17919">MPKIKGSRPSFEASVSFKPSNQITTYATISTGYRAPYQNANVGYVSQVNPNDIAIPAGATSDKLTNYEVGAKGRFFNGPLNAAVSLYYITWNNIEVNANRVSDQIQFATNIGGARSRGIEFDLASNPNKLFSFGANGSYGGTEITKLTAEQASISGAVKGDRLSASKF</sequence>
<dbReference type="InterPro" id="IPR036942">
    <property type="entry name" value="Beta-barrel_TonB_sf"/>
</dbReference>
<feature type="domain" description="TonB-dependent receptor-like beta-barrel" evidence="11">
    <location>
        <begin position="7"/>
        <end position="164"/>
    </location>
</feature>
<name>A0A838L256_9SPHN</name>
<keyword evidence="2" id="KW-0813">Transport</keyword>
<comment type="caution">
    <text evidence="12">The sequence shown here is derived from an EMBL/GenBank/DDBJ whole genome shotgun (WGS) entry which is preliminary data.</text>
</comment>
<evidence type="ECO:0000313" key="13">
    <source>
        <dbReference type="Proteomes" id="UP000570166"/>
    </source>
</evidence>
<dbReference type="GO" id="GO:0009279">
    <property type="term" value="C:cell outer membrane"/>
    <property type="evidence" value="ECO:0007669"/>
    <property type="project" value="UniProtKB-SubCell"/>
</dbReference>
<evidence type="ECO:0000256" key="4">
    <source>
        <dbReference type="ARBA" id="ARBA00022496"/>
    </source>
</evidence>
<keyword evidence="8" id="KW-0798">TonB box</keyword>
<dbReference type="AlphaFoldDB" id="A0A838L256"/>
<protein>
    <submittedName>
        <fullName evidence="12">TonB-dependent receptor</fullName>
    </submittedName>
</protein>
<keyword evidence="12" id="KW-0675">Receptor</keyword>
<evidence type="ECO:0000256" key="9">
    <source>
        <dbReference type="ARBA" id="ARBA00023136"/>
    </source>
</evidence>
<dbReference type="RefSeq" id="WP_160363402.1">
    <property type="nucleotide sequence ID" value="NZ_JACEIB010000003.1"/>
</dbReference>
<keyword evidence="5" id="KW-0812">Transmembrane</keyword>
<evidence type="ECO:0000256" key="3">
    <source>
        <dbReference type="ARBA" id="ARBA00022452"/>
    </source>
</evidence>
<dbReference type="EMBL" id="JACEIB010000003">
    <property type="protein sequence ID" value="MBA2933583.1"/>
    <property type="molecule type" value="Genomic_DNA"/>
</dbReference>
<gene>
    <name evidence="12" type="ORF">HZF05_05680</name>
</gene>
<comment type="subcellular location">
    <subcellularLocation>
        <location evidence="1">Cell outer membrane</location>
        <topology evidence="1">Multi-pass membrane protein</topology>
    </subcellularLocation>
</comment>
<dbReference type="PANTHER" id="PTHR32552:SF81">
    <property type="entry name" value="TONB-DEPENDENT OUTER MEMBRANE RECEPTOR"/>
    <property type="match status" value="1"/>
</dbReference>